<dbReference type="SUPFAM" id="SSF46785">
    <property type="entry name" value="Winged helix' DNA-binding domain"/>
    <property type="match status" value="1"/>
</dbReference>
<dbReference type="InterPro" id="IPR036388">
    <property type="entry name" value="WH-like_DNA-bd_sf"/>
</dbReference>
<dbReference type="PROSITE" id="PS50931">
    <property type="entry name" value="HTH_LYSR"/>
    <property type="match status" value="1"/>
</dbReference>
<dbReference type="PANTHER" id="PTHR30537:SF3">
    <property type="entry name" value="TRANSCRIPTIONAL REGULATORY PROTEIN"/>
    <property type="match status" value="1"/>
</dbReference>
<reference evidence="6 7" key="1">
    <citation type="submission" date="2020-10" db="EMBL/GenBank/DDBJ databases">
        <title>Phylogeny of dyella-like bacteria.</title>
        <authorList>
            <person name="Fu J."/>
        </authorList>
    </citation>
    <scope>NUCLEOTIDE SEQUENCE [LARGE SCALE GENOMIC DNA]</scope>
    <source>
        <strain evidence="6 7">DHG40</strain>
    </source>
</reference>
<keyword evidence="2" id="KW-0805">Transcription regulation</keyword>
<dbReference type="Pfam" id="PF03466">
    <property type="entry name" value="LysR_substrate"/>
    <property type="match status" value="1"/>
</dbReference>
<name>A0ABW8IMZ6_9GAMM</name>
<evidence type="ECO:0000313" key="6">
    <source>
        <dbReference type="EMBL" id="MFK2855990.1"/>
    </source>
</evidence>
<dbReference type="RefSeq" id="WP_380013867.1">
    <property type="nucleotide sequence ID" value="NZ_JADIKI010000023.1"/>
</dbReference>
<keyword evidence="4" id="KW-0804">Transcription</keyword>
<dbReference type="SUPFAM" id="SSF53850">
    <property type="entry name" value="Periplasmic binding protein-like II"/>
    <property type="match status" value="1"/>
</dbReference>
<keyword evidence="7" id="KW-1185">Reference proteome</keyword>
<evidence type="ECO:0000256" key="2">
    <source>
        <dbReference type="ARBA" id="ARBA00023015"/>
    </source>
</evidence>
<sequence length="317" mass="34664">MAIQDPGWELYRSFLAVMREGSLSGAARMLGMTQPSLGRHIRELEEVLGVSLFARSPQGLSPTDLAHALLPHAQAMASASAALRRAASTRQDTMSGVVRVAASEVIGVEVLPPMLTAFRQQQPGVVIELSLSSQMENLLRRDADIAIRMARPTQDALVARQVGKIALGMYAHKRYLKAHGQPATIADLAAHALIGFDHETPYIRSMRPAGLPYAREHFALRTDNDLAAMAALRSGYGIGICQVGIAQRDPALMRVLADSFELHMDVWVVMHEDLRRSVLMRALCDHLAAALIDYVKAAPPPKTKRNPSRTLRASTKR</sequence>
<evidence type="ECO:0000259" key="5">
    <source>
        <dbReference type="PROSITE" id="PS50931"/>
    </source>
</evidence>
<dbReference type="Gene3D" id="3.40.190.290">
    <property type="match status" value="1"/>
</dbReference>
<proteinExistence type="inferred from homology"/>
<organism evidence="6 7">
    <name type="scientific">Dyella humi</name>
    <dbReference type="NCBI Taxonomy" id="1770547"/>
    <lineage>
        <taxon>Bacteria</taxon>
        <taxon>Pseudomonadati</taxon>
        <taxon>Pseudomonadota</taxon>
        <taxon>Gammaproteobacteria</taxon>
        <taxon>Lysobacterales</taxon>
        <taxon>Rhodanobacteraceae</taxon>
        <taxon>Dyella</taxon>
    </lineage>
</organism>
<accession>A0ABW8IMZ6</accession>
<comment type="similarity">
    <text evidence="1">Belongs to the LysR transcriptional regulatory family.</text>
</comment>
<dbReference type="Proteomes" id="UP001620409">
    <property type="component" value="Unassembled WGS sequence"/>
</dbReference>
<dbReference type="PRINTS" id="PR00039">
    <property type="entry name" value="HTHLYSR"/>
</dbReference>
<dbReference type="InterPro" id="IPR000847">
    <property type="entry name" value="LysR_HTH_N"/>
</dbReference>
<comment type="caution">
    <text evidence="6">The sequence shown here is derived from an EMBL/GenBank/DDBJ whole genome shotgun (WGS) entry which is preliminary data.</text>
</comment>
<evidence type="ECO:0000313" key="7">
    <source>
        <dbReference type="Proteomes" id="UP001620409"/>
    </source>
</evidence>
<evidence type="ECO:0000256" key="1">
    <source>
        <dbReference type="ARBA" id="ARBA00009437"/>
    </source>
</evidence>
<feature type="domain" description="HTH lysR-type" evidence="5">
    <location>
        <begin position="12"/>
        <end position="63"/>
    </location>
</feature>
<dbReference type="Gene3D" id="1.10.10.10">
    <property type="entry name" value="Winged helix-like DNA-binding domain superfamily/Winged helix DNA-binding domain"/>
    <property type="match status" value="1"/>
</dbReference>
<dbReference type="InterPro" id="IPR036390">
    <property type="entry name" value="WH_DNA-bd_sf"/>
</dbReference>
<protein>
    <submittedName>
        <fullName evidence="6">LysR family transcriptional regulator</fullName>
    </submittedName>
</protein>
<gene>
    <name evidence="6" type="ORF">ISP18_15405</name>
</gene>
<keyword evidence="3" id="KW-0238">DNA-binding</keyword>
<dbReference type="EMBL" id="JADIKI010000023">
    <property type="protein sequence ID" value="MFK2855990.1"/>
    <property type="molecule type" value="Genomic_DNA"/>
</dbReference>
<evidence type="ECO:0000256" key="4">
    <source>
        <dbReference type="ARBA" id="ARBA00023163"/>
    </source>
</evidence>
<evidence type="ECO:0000256" key="3">
    <source>
        <dbReference type="ARBA" id="ARBA00023125"/>
    </source>
</evidence>
<dbReference type="PANTHER" id="PTHR30537">
    <property type="entry name" value="HTH-TYPE TRANSCRIPTIONAL REGULATOR"/>
    <property type="match status" value="1"/>
</dbReference>
<dbReference type="InterPro" id="IPR005119">
    <property type="entry name" value="LysR_subst-bd"/>
</dbReference>
<dbReference type="Pfam" id="PF00126">
    <property type="entry name" value="HTH_1"/>
    <property type="match status" value="1"/>
</dbReference>
<dbReference type="InterPro" id="IPR058163">
    <property type="entry name" value="LysR-type_TF_proteobact-type"/>
</dbReference>